<dbReference type="InterPro" id="IPR000847">
    <property type="entry name" value="LysR_HTH_N"/>
</dbReference>
<dbReference type="SUPFAM" id="SSF46785">
    <property type="entry name" value="Winged helix' DNA-binding domain"/>
    <property type="match status" value="1"/>
</dbReference>
<proteinExistence type="inferred from homology"/>
<dbReference type="InterPro" id="IPR005119">
    <property type="entry name" value="LysR_subst-bd"/>
</dbReference>
<dbReference type="GO" id="GO:0043565">
    <property type="term" value="F:sequence-specific DNA binding"/>
    <property type="evidence" value="ECO:0007669"/>
    <property type="project" value="TreeGrafter"/>
</dbReference>
<dbReference type="CDD" id="cd08432">
    <property type="entry name" value="PBP2_GcdR_TrpI_HvrB_AmpR_like"/>
    <property type="match status" value="1"/>
</dbReference>
<dbReference type="Pfam" id="PF03466">
    <property type="entry name" value="LysR_substrate"/>
    <property type="match status" value="1"/>
</dbReference>
<keyword evidence="3" id="KW-0238">DNA-binding</keyword>
<dbReference type="AlphaFoldDB" id="A0A6L7G3A6"/>
<protein>
    <submittedName>
        <fullName evidence="6">LysR family transcriptional regulator</fullName>
    </submittedName>
</protein>
<dbReference type="GO" id="GO:0003700">
    <property type="term" value="F:DNA-binding transcription factor activity"/>
    <property type="evidence" value="ECO:0007669"/>
    <property type="project" value="InterPro"/>
</dbReference>
<dbReference type="Gene3D" id="3.40.190.10">
    <property type="entry name" value="Periplasmic binding protein-like II"/>
    <property type="match status" value="2"/>
</dbReference>
<name>A0A6L7G3A6_9RHOB</name>
<dbReference type="RefSeq" id="WP_160893640.1">
    <property type="nucleotide sequence ID" value="NZ_WUMU01000006.1"/>
</dbReference>
<dbReference type="PANTHER" id="PTHR30537:SF74">
    <property type="entry name" value="HTH-TYPE TRANSCRIPTIONAL REGULATOR TRPI"/>
    <property type="match status" value="1"/>
</dbReference>
<keyword evidence="2" id="KW-0805">Transcription regulation</keyword>
<dbReference type="InterPro" id="IPR036388">
    <property type="entry name" value="WH-like_DNA-bd_sf"/>
</dbReference>
<dbReference type="InterPro" id="IPR058163">
    <property type="entry name" value="LysR-type_TF_proteobact-type"/>
</dbReference>
<dbReference type="EMBL" id="WUMU01000006">
    <property type="protein sequence ID" value="MXN17870.1"/>
    <property type="molecule type" value="Genomic_DNA"/>
</dbReference>
<dbReference type="Proteomes" id="UP000477911">
    <property type="component" value="Unassembled WGS sequence"/>
</dbReference>
<reference evidence="6 7" key="1">
    <citation type="submission" date="2019-12" db="EMBL/GenBank/DDBJ databases">
        <authorList>
            <person name="Li M."/>
        </authorList>
    </citation>
    <scope>NUCLEOTIDE SEQUENCE [LARGE SCALE GENOMIC DNA]</scope>
    <source>
        <strain evidence="6 7">GBMRC 2024</strain>
    </source>
</reference>
<keyword evidence="4" id="KW-0804">Transcription</keyword>
<comment type="caution">
    <text evidence="6">The sequence shown here is derived from an EMBL/GenBank/DDBJ whole genome shotgun (WGS) entry which is preliminary data.</text>
</comment>
<organism evidence="6 7">
    <name type="scientific">Pseudooceanicola albus</name>
    <dbReference type="NCBI Taxonomy" id="2692189"/>
    <lineage>
        <taxon>Bacteria</taxon>
        <taxon>Pseudomonadati</taxon>
        <taxon>Pseudomonadota</taxon>
        <taxon>Alphaproteobacteria</taxon>
        <taxon>Rhodobacterales</taxon>
        <taxon>Paracoccaceae</taxon>
        <taxon>Pseudooceanicola</taxon>
    </lineage>
</organism>
<evidence type="ECO:0000256" key="4">
    <source>
        <dbReference type="ARBA" id="ARBA00023163"/>
    </source>
</evidence>
<dbReference type="PANTHER" id="PTHR30537">
    <property type="entry name" value="HTH-TYPE TRANSCRIPTIONAL REGULATOR"/>
    <property type="match status" value="1"/>
</dbReference>
<evidence type="ECO:0000256" key="3">
    <source>
        <dbReference type="ARBA" id="ARBA00023125"/>
    </source>
</evidence>
<dbReference type="Gene3D" id="1.10.10.10">
    <property type="entry name" value="Winged helix-like DNA-binding domain superfamily/Winged helix DNA-binding domain"/>
    <property type="match status" value="1"/>
</dbReference>
<evidence type="ECO:0000256" key="1">
    <source>
        <dbReference type="ARBA" id="ARBA00009437"/>
    </source>
</evidence>
<sequence length="307" mass="34504">MSTRSVRLPPLNSLRVFASVMKHGSFRAAAEELLVSPQAVSQQIKLLEDMLQVEMFQRKGRVIEPTEQAIVFSHFVRAGFDEFTEGVRRVTNATYRNRININVSPYFATRYLMDRLEHFRDRMPGADLRLTTMIELPDFAADEVDASIQWGFGQWKDLDVTLLVQDPKIICCAPDLAAQVTCPADLVRHTLLHPVLARRHWQHVLTHLGVPAREAAGEIEFQDAATMRRGTISGLGIGLVSRIDALDDLETGRLVAPLGLDVLGDMPATEIPGFYLVLPKAHRRVKSIAAFCDWIISEDWPALLARR</sequence>
<dbReference type="GO" id="GO:0006351">
    <property type="term" value="P:DNA-templated transcription"/>
    <property type="evidence" value="ECO:0007669"/>
    <property type="project" value="TreeGrafter"/>
</dbReference>
<evidence type="ECO:0000256" key="2">
    <source>
        <dbReference type="ARBA" id="ARBA00023015"/>
    </source>
</evidence>
<evidence type="ECO:0000259" key="5">
    <source>
        <dbReference type="PROSITE" id="PS50931"/>
    </source>
</evidence>
<dbReference type="Pfam" id="PF00126">
    <property type="entry name" value="HTH_1"/>
    <property type="match status" value="1"/>
</dbReference>
<gene>
    <name evidence="6" type="ORF">GR170_08490</name>
</gene>
<accession>A0A6L7G3A6</accession>
<keyword evidence="7" id="KW-1185">Reference proteome</keyword>
<evidence type="ECO:0000313" key="6">
    <source>
        <dbReference type="EMBL" id="MXN17870.1"/>
    </source>
</evidence>
<dbReference type="SUPFAM" id="SSF53850">
    <property type="entry name" value="Periplasmic binding protein-like II"/>
    <property type="match status" value="1"/>
</dbReference>
<comment type="similarity">
    <text evidence="1">Belongs to the LysR transcriptional regulatory family.</text>
</comment>
<dbReference type="InterPro" id="IPR036390">
    <property type="entry name" value="WH_DNA-bd_sf"/>
</dbReference>
<feature type="domain" description="HTH lysR-type" evidence="5">
    <location>
        <begin position="9"/>
        <end position="66"/>
    </location>
</feature>
<dbReference type="PROSITE" id="PS50931">
    <property type="entry name" value="HTH_LYSR"/>
    <property type="match status" value="1"/>
</dbReference>
<evidence type="ECO:0000313" key="7">
    <source>
        <dbReference type="Proteomes" id="UP000477911"/>
    </source>
</evidence>